<proteinExistence type="predicted"/>
<dbReference type="EMBL" id="CM046393">
    <property type="protein sequence ID" value="KAI8551632.1"/>
    <property type="molecule type" value="Genomic_DNA"/>
</dbReference>
<name>A0ACC0NE71_RHOML</name>
<evidence type="ECO:0000313" key="2">
    <source>
        <dbReference type="Proteomes" id="UP001062846"/>
    </source>
</evidence>
<sequence>MPMYINRIDDCISITVRGRSYCVKVREEECDDPFNERHIRDWLKVHIPAPTENPETKETELGRDDDVEGGRNLAQSSCAAPNGVPSDREVMRVDVPTTLLLKDGSSRLLQVPSVAVINPGNVVQEFEESVVGESDVNINQPTTIEESHVELAKIAEVQTKENRVVLPDPILDPLVEHIIEEQVFQNGIPKKARVKKRRQLTEILGDRDPLSHLEQSGSIDSGDIRHRSQVILKTFRDAVETSKKLGIIHHESDEAVANGPVQLNIEEHKNRFQVLSRK</sequence>
<comment type="caution">
    <text evidence="1">The sequence shown here is derived from an EMBL/GenBank/DDBJ whole genome shotgun (WGS) entry which is preliminary data.</text>
</comment>
<gene>
    <name evidence="1" type="ORF">RHMOL_Rhmol06G0201100</name>
</gene>
<evidence type="ECO:0000313" key="1">
    <source>
        <dbReference type="EMBL" id="KAI8551632.1"/>
    </source>
</evidence>
<reference evidence="1" key="1">
    <citation type="submission" date="2022-02" db="EMBL/GenBank/DDBJ databases">
        <title>Plant Genome Project.</title>
        <authorList>
            <person name="Zhang R.-G."/>
        </authorList>
    </citation>
    <scope>NUCLEOTIDE SEQUENCE</scope>
    <source>
        <strain evidence="1">AT1</strain>
    </source>
</reference>
<organism evidence="1 2">
    <name type="scientific">Rhododendron molle</name>
    <name type="common">Chinese azalea</name>
    <name type="synonym">Azalea mollis</name>
    <dbReference type="NCBI Taxonomy" id="49168"/>
    <lineage>
        <taxon>Eukaryota</taxon>
        <taxon>Viridiplantae</taxon>
        <taxon>Streptophyta</taxon>
        <taxon>Embryophyta</taxon>
        <taxon>Tracheophyta</taxon>
        <taxon>Spermatophyta</taxon>
        <taxon>Magnoliopsida</taxon>
        <taxon>eudicotyledons</taxon>
        <taxon>Gunneridae</taxon>
        <taxon>Pentapetalae</taxon>
        <taxon>asterids</taxon>
        <taxon>Ericales</taxon>
        <taxon>Ericaceae</taxon>
        <taxon>Ericoideae</taxon>
        <taxon>Rhodoreae</taxon>
        <taxon>Rhododendron</taxon>
    </lineage>
</organism>
<protein>
    <submittedName>
        <fullName evidence="1">Uncharacterized protein</fullName>
    </submittedName>
</protein>
<accession>A0ACC0NE71</accession>
<keyword evidence="2" id="KW-1185">Reference proteome</keyword>
<dbReference type="Proteomes" id="UP001062846">
    <property type="component" value="Chromosome 6"/>
</dbReference>